<protein>
    <submittedName>
        <fullName evidence="3">Uncharacterized protein</fullName>
    </submittedName>
</protein>
<evidence type="ECO:0000313" key="3">
    <source>
        <dbReference type="WBParaSite" id="jg26303"/>
    </source>
</evidence>
<feature type="transmembrane region" description="Helical" evidence="1">
    <location>
        <begin position="51"/>
        <end position="72"/>
    </location>
</feature>
<evidence type="ECO:0000256" key="1">
    <source>
        <dbReference type="SAM" id="Phobius"/>
    </source>
</evidence>
<accession>A0A915E3G5</accession>
<keyword evidence="1" id="KW-1133">Transmembrane helix</keyword>
<name>A0A915E3G5_9BILA</name>
<organism evidence="2 3">
    <name type="scientific">Ditylenchus dipsaci</name>
    <dbReference type="NCBI Taxonomy" id="166011"/>
    <lineage>
        <taxon>Eukaryota</taxon>
        <taxon>Metazoa</taxon>
        <taxon>Ecdysozoa</taxon>
        <taxon>Nematoda</taxon>
        <taxon>Chromadorea</taxon>
        <taxon>Rhabditida</taxon>
        <taxon>Tylenchina</taxon>
        <taxon>Tylenchomorpha</taxon>
        <taxon>Sphaerularioidea</taxon>
        <taxon>Anguinidae</taxon>
        <taxon>Anguininae</taxon>
        <taxon>Ditylenchus</taxon>
    </lineage>
</organism>
<keyword evidence="1" id="KW-0812">Transmembrane</keyword>
<proteinExistence type="predicted"/>
<dbReference type="AlphaFoldDB" id="A0A915E3G5"/>
<dbReference type="WBParaSite" id="jg26303">
    <property type="protein sequence ID" value="jg26303"/>
    <property type="gene ID" value="jg26303"/>
</dbReference>
<reference evidence="3" key="1">
    <citation type="submission" date="2022-11" db="UniProtKB">
        <authorList>
            <consortium name="WormBaseParasite"/>
        </authorList>
    </citation>
    <scope>IDENTIFICATION</scope>
</reference>
<feature type="transmembrane region" description="Helical" evidence="1">
    <location>
        <begin position="84"/>
        <end position="105"/>
    </location>
</feature>
<sequence>MTVDILKIAANNAIGPVIFALVFGIPSAVLYAMQCYVLVVSRKKRKYSSLFNLLFFEPFVFRMVLIFVVYILEVKDLAELVVKLIISEFTCSIFQISFFVSYYTFHAENVATALYC</sequence>
<feature type="transmembrane region" description="Helical" evidence="1">
    <location>
        <begin position="17"/>
        <end position="39"/>
    </location>
</feature>
<keyword evidence="2" id="KW-1185">Reference proteome</keyword>
<keyword evidence="1" id="KW-0472">Membrane</keyword>
<dbReference type="Proteomes" id="UP000887574">
    <property type="component" value="Unplaced"/>
</dbReference>
<evidence type="ECO:0000313" key="2">
    <source>
        <dbReference type="Proteomes" id="UP000887574"/>
    </source>
</evidence>